<dbReference type="STRING" id="60175.A0A1V6Y7S5"/>
<accession>A0A1V6Y7S5</accession>
<evidence type="ECO:0000256" key="2">
    <source>
        <dbReference type="SAM" id="Phobius"/>
    </source>
</evidence>
<keyword evidence="2" id="KW-1133">Transmembrane helix</keyword>
<keyword evidence="4" id="KW-1185">Reference proteome</keyword>
<gene>
    <name evidence="3" type="ORF">PENNAL_c0032G04678</name>
</gene>
<dbReference type="EMBL" id="MOOB01000032">
    <property type="protein sequence ID" value="OQE83419.1"/>
    <property type="molecule type" value="Genomic_DNA"/>
</dbReference>
<evidence type="ECO:0000256" key="1">
    <source>
        <dbReference type="SAM" id="MobiDB-lite"/>
    </source>
</evidence>
<reference evidence="4" key="1">
    <citation type="journal article" date="2017" name="Nat. Microbiol.">
        <title>Global analysis of biosynthetic gene clusters reveals vast potential of secondary metabolite production in Penicillium species.</title>
        <authorList>
            <person name="Nielsen J.C."/>
            <person name="Grijseels S."/>
            <person name="Prigent S."/>
            <person name="Ji B."/>
            <person name="Dainat J."/>
            <person name="Nielsen K.F."/>
            <person name="Frisvad J.C."/>
            <person name="Workman M."/>
            <person name="Nielsen J."/>
        </authorList>
    </citation>
    <scope>NUCLEOTIDE SEQUENCE [LARGE SCALE GENOMIC DNA]</scope>
    <source>
        <strain evidence="4">IBT 13039</strain>
    </source>
</reference>
<keyword evidence="2" id="KW-0472">Membrane</keyword>
<feature type="transmembrane region" description="Helical" evidence="2">
    <location>
        <begin position="228"/>
        <end position="251"/>
    </location>
</feature>
<dbReference type="Proteomes" id="UP000191691">
    <property type="component" value="Unassembled WGS sequence"/>
</dbReference>
<name>A0A1V6Y7S5_PENNA</name>
<keyword evidence="2" id="KW-0812">Transmembrane</keyword>
<evidence type="ECO:0000313" key="3">
    <source>
        <dbReference type="EMBL" id="OQE83419.1"/>
    </source>
</evidence>
<comment type="caution">
    <text evidence="3">The sequence shown here is derived from an EMBL/GenBank/DDBJ whole genome shotgun (WGS) entry which is preliminary data.</text>
</comment>
<organism evidence="3 4">
    <name type="scientific">Penicillium nalgiovense</name>
    <dbReference type="NCBI Taxonomy" id="60175"/>
    <lineage>
        <taxon>Eukaryota</taxon>
        <taxon>Fungi</taxon>
        <taxon>Dikarya</taxon>
        <taxon>Ascomycota</taxon>
        <taxon>Pezizomycotina</taxon>
        <taxon>Eurotiomycetes</taxon>
        <taxon>Eurotiomycetidae</taxon>
        <taxon>Eurotiales</taxon>
        <taxon>Aspergillaceae</taxon>
        <taxon>Penicillium</taxon>
    </lineage>
</organism>
<feature type="region of interest" description="Disordered" evidence="1">
    <location>
        <begin position="196"/>
        <end position="224"/>
    </location>
</feature>
<proteinExistence type="predicted"/>
<dbReference type="AlphaFoldDB" id="A0A1V6Y7S5"/>
<evidence type="ECO:0000313" key="4">
    <source>
        <dbReference type="Proteomes" id="UP000191691"/>
    </source>
</evidence>
<sequence length="406" mass="44464">MPVKGVISLHSRCPLMLVTRKIASPPQPLFFFCDLTEIHEICLAVTTPSPGKSAATRPKQIFLLGALRCSMAGNFTFPTEAERRFRVADLVNITWDVVAPLISLYETCGSNDRAIEERTTNKYSYVWIATRKNYVESGCSFVLQPFTTEGESYGDNITSILFGVSKRYTDDPSPVSYNFINASSSTSTSATKATSTSLSTSASVEPISTPTTTSTPKSSHGMSKTSKIGIGLGVPLGVLLVALAMGALIFYRRKCRQKETQGVPTNQQNDELAPLPMIWYKEPHNTRLSQTETGKGVSYAPKDGHAQGSAQFYSVGTKGQNLGTKTEREGQEVAEDINQRKDYLRKFSKWALWVDVTRAGQEERSIPPFLANIKEEVSIGDVEAVSFALHKLHGISRGSSTAPRDI</sequence>
<protein>
    <recommendedName>
        <fullName evidence="5">Mid2 domain-containing protein</fullName>
    </recommendedName>
</protein>
<evidence type="ECO:0008006" key="5">
    <source>
        <dbReference type="Google" id="ProtNLM"/>
    </source>
</evidence>
<feature type="compositionally biased region" description="Low complexity" evidence="1">
    <location>
        <begin position="196"/>
        <end position="219"/>
    </location>
</feature>